<proteinExistence type="predicted"/>
<dbReference type="InterPro" id="IPR001789">
    <property type="entry name" value="Sig_transdc_resp-reg_receiver"/>
</dbReference>
<evidence type="ECO:0000256" key="1">
    <source>
        <dbReference type="PROSITE-ProRule" id="PRU00169"/>
    </source>
</evidence>
<dbReference type="CDD" id="cd19920">
    <property type="entry name" value="REC_PA4781-like"/>
    <property type="match status" value="1"/>
</dbReference>
<dbReference type="Gene3D" id="3.40.50.2300">
    <property type="match status" value="1"/>
</dbReference>
<reference evidence="4" key="1">
    <citation type="journal article" date="2020" name="mSystems">
        <title>Genome- and Community-Level Interaction Insights into Carbon Utilization and Element Cycling Functions of Hydrothermarchaeota in Hydrothermal Sediment.</title>
        <authorList>
            <person name="Zhou Z."/>
            <person name="Liu Y."/>
            <person name="Xu W."/>
            <person name="Pan J."/>
            <person name="Luo Z.H."/>
            <person name="Li M."/>
        </authorList>
    </citation>
    <scope>NUCLEOTIDE SEQUENCE [LARGE SCALE GENOMIC DNA]</scope>
    <source>
        <strain evidence="4">HyVt-443</strain>
    </source>
</reference>
<dbReference type="SUPFAM" id="SSF109604">
    <property type="entry name" value="HD-domain/PDEase-like"/>
    <property type="match status" value="1"/>
</dbReference>
<dbReference type="GO" id="GO:0000160">
    <property type="term" value="P:phosphorelay signal transduction system"/>
    <property type="evidence" value="ECO:0007669"/>
    <property type="project" value="InterPro"/>
</dbReference>
<dbReference type="SMART" id="SM00448">
    <property type="entry name" value="REC"/>
    <property type="match status" value="1"/>
</dbReference>
<dbReference type="PROSITE" id="PS50110">
    <property type="entry name" value="RESPONSE_REGULATORY"/>
    <property type="match status" value="1"/>
</dbReference>
<dbReference type="InterPro" id="IPR037522">
    <property type="entry name" value="HD_GYP_dom"/>
</dbReference>
<dbReference type="PANTHER" id="PTHR45228:SF5">
    <property type="entry name" value="CYCLIC DI-GMP PHOSPHODIESTERASE VC_1348-RELATED"/>
    <property type="match status" value="1"/>
</dbReference>
<gene>
    <name evidence="4" type="ORF">ENI96_03015</name>
</gene>
<evidence type="ECO:0000259" key="2">
    <source>
        <dbReference type="PROSITE" id="PS50110"/>
    </source>
</evidence>
<dbReference type="SMART" id="SM00471">
    <property type="entry name" value="HDc"/>
    <property type="match status" value="1"/>
</dbReference>
<dbReference type="Pfam" id="PF00072">
    <property type="entry name" value="Response_reg"/>
    <property type="match status" value="1"/>
</dbReference>
<dbReference type="InterPro" id="IPR052020">
    <property type="entry name" value="Cyclic_di-GMP/3'3'-cGAMP_PDE"/>
</dbReference>
<keyword evidence="1" id="KW-0597">Phosphoprotein</keyword>
<dbReference type="PANTHER" id="PTHR45228">
    <property type="entry name" value="CYCLIC DI-GMP PHOSPHODIESTERASE TM_0186-RELATED"/>
    <property type="match status" value="1"/>
</dbReference>
<feature type="domain" description="Response regulatory" evidence="2">
    <location>
        <begin position="11"/>
        <end position="126"/>
    </location>
</feature>
<dbReference type="InterPro" id="IPR011006">
    <property type="entry name" value="CheY-like_superfamily"/>
</dbReference>
<organism evidence="4">
    <name type="scientific">Sedimenticola thiotaurini</name>
    <dbReference type="NCBI Taxonomy" id="1543721"/>
    <lineage>
        <taxon>Bacteria</taxon>
        <taxon>Pseudomonadati</taxon>
        <taxon>Pseudomonadota</taxon>
        <taxon>Gammaproteobacteria</taxon>
        <taxon>Chromatiales</taxon>
        <taxon>Sedimenticolaceae</taxon>
        <taxon>Sedimenticola</taxon>
    </lineage>
</organism>
<sequence>MNGTEKRQQPLLLLVDDTPENLDILRGILGSDYRLRIATSGPLALKVIERQQPDLILLDVMMPGMDGHEVCRILKSDPDTAPIPVIFVTAMAESEDEELGLRLGAVDYLTKPVQPAVVRARVATHLALADQQRSCRRMVEERTRELEASQRAAVYMLGEAGHFNDTDTGVHIWRMAAYSAALARALHWPVERASLLELAAPMHDTGKIGIPDAILKAPRKLTPEEWQVMRSHSEIGHRILSQSSTPLFTLAAEIALCHHEKWDGSGYPRGLTGREIPESARIVGIADVFDALTMDRPYKEPWPLDRAFGMIEEEAGRHFDPDMVATFLEIRPRIEKIRLEWEERERTAATPSPLATAAEAAR</sequence>
<accession>A0A831W4A0</accession>
<evidence type="ECO:0000259" key="3">
    <source>
        <dbReference type="PROSITE" id="PS51832"/>
    </source>
</evidence>
<dbReference type="EMBL" id="DRKP01000040">
    <property type="protein sequence ID" value="HEB95388.1"/>
    <property type="molecule type" value="Genomic_DNA"/>
</dbReference>
<dbReference type="CDD" id="cd00077">
    <property type="entry name" value="HDc"/>
    <property type="match status" value="1"/>
</dbReference>
<protein>
    <submittedName>
        <fullName evidence="4">Response regulator</fullName>
    </submittedName>
</protein>
<evidence type="ECO:0000313" key="4">
    <source>
        <dbReference type="EMBL" id="HEB95388.1"/>
    </source>
</evidence>
<dbReference type="Pfam" id="PF13487">
    <property type="entry name" value="HD_5"/>
    <property type="match status" value="1"/>
</dbReference>
<feature type="modified residue" description="4-aspartylphosphate" evidence="1">
    <location>
        <position position="59"/>
    </location>
</feature>
<comment type="caution">
    <text evidence="4">The sequence shown here is derived from an EMBL/GenBank/DDBJ whole genome shotgun (WGS) entry which is preliminary data.</text>
</comment>
<dbReference type="AlphaFoldDB" id="A0A831W4A0"/>
<dbReference type="SUPFAM" id="SSF52172">
    <property type="entry name" value="CheY-like"/>
    <property type="match status" value="1"/>
</dbReference>
<dbReference type="Proteomes" id="UP000886251">
    <property type="component" value="Unassembled WGS sequence"/>
</dbReference>
<dbReference type="PROSITE" id="PS51832">
    <property type="entry name" value="HD_GYP"/>
    <property type="match status" value="1"/>
</dbReference>
<dbReference type="GO" id="GO:0008081">
    <property type="term" value="F:phosphoric diester hydrolase activity"/>
    <property type="evidence" value="ECO:0007669"/>
    <property type="project" value="UniProtKB-ARBA"/>
</dbReference>
<dbReference type="InterPro" id="IPR003607">
    <property type="entry name" value="HD/PDEase_dom"/>
</dbReference>
<name>A0A831W4A0_9GAMM</name>
<feature type="domain" description="HD-GYP" evidence="3">
    <location>
        <begin position="146"/>
        <end position="343"/>
    </location>
</feature>
<dbReference type="Gene3D" id="1.10.3210.10">
    <property type="entry name" value="Hypothetical protein af1432"/>
    <property type="match status" value="1"/>
</dbReference>